<feature type="compositionally biased region" description="Polar residues" evidence="1">
    <location>
        <begin position="926"/>
        <end position="936"/>
    </location>
</feature>
<feature type="region of interest" description="Disordered" evidence="1">
    <location>
        <begin position="1144"/>
        <end position="1172"/>
    </location>
</feature>
<feature type="compositionally biased region" description="Polar residues" evidence="1">
    <location>
        <begin position="604"/>
        <end position="620"/>
    </location>
</feature>
<keyword evidence="3" id="KW-1185">Reference proteome</keyword>
<feature type="region of interest" description="Disordered" evidence="1">
    <location>
        <begin position="652"/>
        <end position="1064"/>
    </location>
</feature>
<dbReference type="OrthoDB" id="5382203at2759"/>
<feature type="region of interest" description="Disordered" evidence="1">
    <location>
        <begin position="1"/>
        <end position="34"/>
    </location>
</feature>
<accession>A0A2J6S3F6</accession>
<sequence>MAPPDLAVHTGRASRSHSISSDRPSLTGFGNMLSPPTSVTPDPAFIAASAASQIVTNDHDSLADTWFDQHGIEPSGETALVAPPALKLVNRFLDQLLFNFLSISKSTSLGSLRPAVSEVLKPKLAKDAISGADQELHEYLGGGEDEELLAFHNGLEPGSDWDLELVWKRTRLRCMVYSSLGDMEEEDEDYYTDQEQLDGPPGSNSNRFSNNPGVVSPAVAIFLTSILEYMGEQVLIVAGQAAYHRLRAKHEREEREGTSTPSEIADRVVVEEADMERVALDRTLGRLWRGWKKRIRSPTNSISMTRSFSRESLTSPLQGSRATSMTPEEIISEDVTSLAAVLAEYEHAATIPLPMTDDDVREIEIPGLAKQSDDEEEEESSTDEEFPVQLRPKSMIILSHLTVESQAEHSQTANLLPPKSRKRRNSLPPPARAPYSSLSSKLTGEKPAGENGEVDGSLGEEQVPSVPTEDTTAESEISSDEKSISDDHKGLVAGVIAGAASIGAATIAGVVAAARGEAPHTALESSKEADAEEEFTEEPQIMTSSRVSIGGGRLTPDELKALSRQSSVRSPSVHSLRLIDVTSAKSPVRSRTGSVDAADYISTGRPNTTSRPSSIHSPILDTQTPRIASPIARGATASPIVRNGSSLSIRHPARDSISELEEKEAVDIESEPRTAVPADVAKSMRGADVDASPTSSQFTADSSSRGATPHTSTFVLSAPPAARILRDGPTSHPSEYSNQQASILPTPTRALGVENGVPPLTPLREMMEGAADTSDEASSVAPSNDAQSLSEYGVNGHASSDSTSTIPSSRRIPEPDYSIQAQHNAINPLRTSPPRPSRDEARKIAPEPKSQRSIHTSGSGSSSNSHKIKPIRTSQESTSTVAEDKGRSFEQLIRSDQTIQYTLTPQNMRNIESPDSPRYAVPAVVPSSNDVQRPNTSRSHSSSVSKVTGLHSHPPVDLPKPSKAFTPVSRPSSNTGSRVRPNAPQPRDARVDRDSIGDFADFIRSTGPVDSYERIPPRTAPGHRGANGVARNSSASSPRSLAASIPRRTESSAGRSKLQARDATVTRGDSISDLIDFVRSGPQLDKENHRIPRTVAPFRTTMDSDQMSGAIGGRAVDASLPEPRYSQASTSAHNSVTSQSALLANASKNKPLPTQNSRDDFVEEEDMMPKRKTRRVRDPYAIDFSDDEEEEEYEAARKPRVTQEESLADFLKNVPPPPESTVTPIFVPDKNLRKKSSTSNLMARFGRNGSGPQIPPKPDVQSQASRSQQPRQLYTPIAAKYSTTMNFNQPPPQTNNNYVSQLDTARNAPRTKVAQKSYQPRDAVYSGSRTNDLADFLMRSEPPSTMQTQPQTFTPTLQKEEASTFQRMFGRKKVA</sequence>
<name>A0A2J6S3F6_HYAVF</name>
<feature type="compositionally biased region" description="Polar residues" evidence="1">
    <location>
        <begin position="404"/>
        <end position="414"/>
    </location>
</feature>
<feature type="compositionally biased region" description="Polar residues" evidence="1">
    <location>
        <begin position="894"/>
        <end position="910"/>
    </location>
</feature>
<feature type="compositionally biased region" description="Polar residues" evidence="1">
    <location>
        <begin position="731"/>
        <end position="745"/>
    </location>
</feature>
<feature type="compositionally biased region" description="Basic and acidic residues" evidence="1">
    <location>
        <begin position="663"/>
        <end position="672"/>
    </location>
</feature>
<feature type="region of interest" description="Disordered" evidence="1">
    <location>
        <begin position="521"/>
        <end position="557"/>
    </location>
</feature>
<feature type="compositionally biased region" description="Low complexity" evidence="1">
    <location>
        <begin position="16"/>
        <end position="25"/>
    </location>
</feature>
<protein>
    <submittedName>
        <fullName evidence="2">Uncharacterized protein</fullName>
    </submittedName>
</protein>
<dbReference type="EMBL" id="KZ613940">
    <property type="protein sequence ID" value="PMD45302.1"/>
    <property type="molecule type" value="Genomic_DNA"/>
</dbReference>
<proteinExistence type="predicted"/>
<reference evidence="2 3" key="1">
    <citation type="submission" date="2016-04" db="EMBL/GenBank/DDBJ databases">
        <title>A degradative enzymes factory behind the ericoid mycorrhizal symbiosis.</title>
        <authorList>
            <consortium name="DOE Joint Genome Institute"/>
            <person name="Martino E."/>
            <person name="Morin E."/>
            <person name="Grelet G."/>
            <person name="Kuo A."/>
            <person name="Kohler A."/>
            <person name="Daghino S."/>
            <person name="Barry K."/>
            <person name="Choi C."/>
            <person name="Cichocki N."/>
            <person name="Clum A."/>
            <person name="Copeland A."/>
            <person name="Hainaut M."/>
            <person name="Haridas S."/>
            <person name="Labutti K."/>
            <person name="Lindquist E."/>
            <person name="Lipzen A."/>
            <person name="Khouja H.-R."/>
            <person name="Murat C."/>
            <person name="Ohm R."/>
            <person name="Olson A."/>
            <person name="Spatafora J."/>
            <person name="Veneault-Fourrey C."/>
            <person name="Henrissat B."/>
            <person name="Grigoriev I."/>
            <person name="Martin F."/>
            <person name="Perotto S."/>
        </authorList>
    </citation>
    <scope>NUCLEOTIDE SEQUENCE [LARGE SCALE GENOMIC DNA]</scope>
    <source>
        <strain evidence="2 3">F</strain>
    </source>
</reference>
<feature type="compositionally biased region" description="Basic and acidic residues" evidence="1">
    <location>
        <begin position="836"/>
        <end position="850"/>
    </location>
</feature>
<feature type="region of interest" description="Disordered" evidence="1">
    <location>
        <begin position="185"/>
        <end position="210"/>
    </location>
</feature>
<feature type="region of interest" description="Disordered" evidence="1">
    <location>
        <begin position="1212"/>
        <end position="1270"/>
    </location>
</feature>
<feature type="compositionally biased region" description="Polar residues" evidence="1">
    <location>
        <begin position="584"/>
        <end position="593"/>
    </location>
</feature>
<dbReference type="STRING" id="1149755.A0A2J6S3F6"/>
<feature type="compositionally biased region" description="Low complexity" evidence="1">
    <location>
        <begin position="853"/>
        <end position="865"/>
    </location>
</feature>
<feature type="compositionally biased region" description="Polar residues" evidence="1">
    <location>
        <begin position="1144"/>
        <end position="1156"/>
    </location>
</feature>
<feature type="compositionally biased region" description="Low complexity" evidence="1">
    <location>
        <begin position="1261"/>
        <end position="1270"/>
    </location>
</feature>
<feature type="compositionally biased region" description="Polar residues" evidence="1">
    <location>
        <begin position="776"/>
        <end position="790"/>
    </location>
</feature>
<feature type="compositionally biased region" description="Polar residues" evidence="1">
    <location>
        <begin position="692"/>
        <end position="715"/>
    </location>
</feature>
<feature type="compositionally biased region" description="Basic and acidic residues" evidence="1">
    <location>
        <begin position="987"/>
        <end position="996"/>
    </location>
</feature>
<organism evidence="2 3">
    <name type="scientific">Hyaloscypha variabilis (strain UAMH 11265 / GT02V1 / F)</name>
    <name type="common">Meliniomyces variabilis</name>
    <dbReference type="NCBI Taxonomy" id="1149755"/>
    <lineage>
        <taxon>Eukaryota</taxon>
        <taxon>Fungi</taxon>
        <taxon>Dikarya</taxon>
        <taxon>Ascomycota</taxon>
        <taxon>Pezizomycotina</taxon>
        <taxon>Leotiomycetes</taxon>
        <taxon>Helotiales</taxon>
        <taxon>Hyaloscyphaceae</taxon>
        <taxon>Hyaloscypha</taxon>
        <taxon>Hyaloscypha variabilis</taxon>
    </lineage>
</organism>
<gene>
    <name evidence="2" type="ORF">L207DRAFT_524681</name>
</gene>
<feature type="region of interest" description="Disordered" evidence="1">
    <location>
        <begin position="584"/>
        <end position="620"/>
    </location>
</feature>
<feature type="region of interest" description="Disordered" evidence="1">
    <location>
        <begin position="306"/>
        <end position="325"/>
    </location>
</feature>
<feature type="compositionally biased region" description="Acidic residues" evidence="1">
    <location>
        <begin position="185"/>
        <end position="196"/>
    </location>
</feature>
<feature type="compositionally biased region" description="Low complexity" evidence="1">
    <location>
        <begin position="799"/>
        <end position="810"/>
    </location>
</feature>
<evidence type="ECO:0000256" key="1">
    <source>
        <dbReference type="SAM" id="MobiDB-lite"/>
    </source>
</evidence>
<feature type="compositionally biased region" description="Polar residues" evidence="1">
    <location>
        <begin position="872"/>
        <end position="881"/>
    </location>
</feature>
<dbReference type="Proteomes" id="UP000235786">
    <property type="component" value="Unassembled WGS sequence"/>
</dbReference>
<feature type="compositionally biased region" description="Low complexity" evidence="1">
    <location>
        <begin position="1030"/>
        <end position="1046"/>
    </location>
</feature>
<feature type="compositionally biased region" description="Acidic residues" evidence="1">
    <location>
        <begin position="373"/>
        <end position="386"/>
    </location>
</feature>
<feature type="region of interest" description="Disordered" evidence="1">
    <location>
        <begin position="368"/>
        <end position="391"/>
    </location>
</feature>
<evidence type="ECO:0000313" key="2">
    <source>
        <dbReference type="EMBL" id="PMD45302.1"/>
    </source>
</evidence>
<feature type="region of interest" description="Disordered" evidence="1">
    <location>
        <begin position="404"/>
        <end position="486"/>
    </location>
</feature>
<evidence type="ECO:0000313" key="3">
    <source>
        <dbReference type="Proteomes" id="UP000235786"/>
    </source>
</evidence>